<dbReference type="PROSITE" id="PS50157">
    <property type="entry name" value="ZINC_FINGER_C2H2_2"/>
    <property type="match status" value="2"/>
</dbReference>
<dbReference type="PANTHER" id="PTHR23235">
    <property type="entry name" value="KRUEPPEL-LIKE TRANSCRIPTION FACTOR"/>
    <property type="match status" value="1"/>
</dbReference>
<dbReference type="PANTHER" id="PTHR23235:SF120">
    <property type="entry name" value="KRUPPEL-LIKE FACTOR 15"/>
    <property type="match status" value="1"/>
</dbReference>
<keyword evidence="2 4" id="KW-0863">Zinc-finger</keyword>
<evidence type="ECO:0000259" key="6">
    <source>
        <dbReference type="PROSITE" id="PS50157"/>
    </source>
</evidence>
<protein>
    <recommendedName>
        <fullName evidence="6">C2H2-type domain-containing protein</fullName>
    </recommendedName>
</protein>
<dbReference type="Proteomes" id="UP000717515">
    <property type="component" value="Unassembled WGS sequence"/>
</dbReference>
<sequence length="281" mass="31131">MSSPYGLDSLYSPSPSMGWASPLEQQLGGLQSPESFAFDFDFDRESDRSIADFQLFPDCSAESAAVERLLMSPVLSQAEMLAMAPVPETETIFVSPVDCTPVPTMVNSSPAISAADSFTTAKLLGQDVQAPGSNVAPRKPVQSPTKPKFDPYKKQRRRRITTEDENRVEINGVVRYKCDQCGNLFSRPFNLKSHRFTHEGLKPHVCDHVDAHGATCGSAFARRHDLERHTRSRHSKVKKGNCKSCGVQFARSDAHKRHLINSPTCQDAALKEQDEEQVSHL</sequence>
<evidence type="ECO:0000313" key="7">
    <source>
        <dbReference type="EMBL" id="KAG9322217.1"/>
    </source>
</evidence>
<dbReference type="EMBL" id="JAIFTL010000159">
    <property type="protein sequence ID" value="KAG9322217.1"/>
    <property type="molecule type" value="Genomic_DNA"/>
</dbReference>
<organism evidence="7 8">
    <name type="scientific">Mortierella alpina</name>
    <name type="common">Oleaginous fungus</name>
    <name type="synonym">Mortierella renispora</name>
    <dbReference type="NCBI Taxonomy" id="64518"/>
    <lineage>
        <taxon>Eukaryota</taxon>
        <taxon>Fungi</taxon>
        <taxon>Fungi incertae sedis</taxon>
        <taxon>Mucoromycota</taxon>
        <taxon>Mortierellomycotina</taxon>
        <taxon>Mortierellomycetes</taxon>
        <taxon>Mortierellales</taxon>
        <taxon>Mortierellaceae</taxon>
        <taxon>Mortierella</taxon>
    </lineage>
</organism>
<evidence type="ECO:0000256" key="2">
    <source>
        <dbReference type="ARBA" id="ARBA00022771"/>
    </source>
</evidence>
<keyword evidence="1" id="KW-0479">Metal-binding</keyword>
<keyword evidence="3" id="KW-0862">Zinc</keyword>
<evidence type="ECO:0000256" key="1">
    <source>
        <dbReference type="ARBA" id="ARBA00022723"/>
    </source>
</evidence>
<dbReference type="InterPro" id="IPR036236">
    <property type="entry name" value="Znf_C2H2_sf"/>
</dbReference>
<reference evidence="7" key="1">
    <citation type="submission" date="2021-07" db="EMBL/GenBank/DDBJ databases">
        <title>Draft genome of Mortierella alpina, strain LL118, isolated from an aspen leaf litter sample.</title>
        <authorList>
            <person name="Yang S."/>
            <person name="Vinatzer B.A."/>
        </authorList>
    </citation>
    <scope>NUCLEOTIDE SEQUENCE</scope>
    <source>
        <strain evidence="7">LL118</strain>
    </source>
</reference>
<evidence type="ECO:0000256" key="3">
    <source>
        <dbReference type="ARBA" id="ARBA00022833"/>
    </source>
</evidence>
<evidence type="ECO:0000256" key="4">
    <source>
        <dbReference type="PROSITE-ProRule" id="PRU00042"/>
    </source>
</evidence>
<gene>
    <name evidence="7" type="ORF">KVV02_005166</name>
</gene>
<dbReference type="GO" id="GO:0000978">
    <property type="term" value="F:RNA polymerase II cis-regulatory region sequence-specific DNA binding"/>
    <property type="evidence" value="ECO:0007669"/>
    <property type="project" value="TreeGrafter"/>
</dbReference>
<dbReference type="SUPFAM" id="SSF57667">
    <property type="entry name" value="beta-beta-alpha zinc fingers"/>
    <property type="match status" value="2"/>
</dbReference>
<proteinExistence type="predicted"/>
<feature type="domain" description="C2H2-type" evidence="6">
    <location>
        <begin position="176"/>
        <end position="203"/>
    </location>
</feature>
<dbReference type="SMART" id="SM00355">
    <property type="entry name" value="ZnF_C2H2"/>
    <property type="match status" value="2"/>
</dbReference>
<comment type="caution">
    <text evidence="7">The sequence shown here is derived from an EMBL/GenBank/DDBJ whole genome shotgun (WGS) entry which is preliminary data.</text>
</comment>
<dbReference type="PROSITE" id="PS00028">
    <property type="entry name" value="ZINC_FINGER_C2H2_1"/>
    <property type="match status" value="1"/>
</dbReference>
<accession>A0A9P8A0P4</accession>
<dbReference type="Gene3D" id="3.30.160.60">
    <property type="entry name" value="Classic Zinc Finger"/>
    <property type="match status" value="2"/>
</dbReference>
<feature type="domain" description="C2H2-type" evidence="6">
    <location>
        <begin position="204"/>
        <end position="239"/>
    </location>
</feature>
<dbReference type="GO" id="GO:0000981">
    <property type="term" value="F:DNA-binding transcription factor activity, RNA polymerase II-specific"/>
    <property type="evidence" value="ECO:0007669"/>
    <property type="project" value="TreeGrafter"/>
</dbReference>
<dbReference type="InterPro" id="IPR013087">
    <property type="entry name" value="Znf_C2H2_type"/>
</dbReference>
<dbReference type="GO" id="GO:0008270">
    <property type="term" value="F:zinc ion binding"/>
    <property type="evidence" value="ECO:0007669"/>
    <property type="project" value="UniProtKB-KW"/>
</dbReference>
<evidence type="ECO:0000313" key="8">
    <source>
        <dbReference type="Proteomes" id="UP000717515"/>
    </source>
</evidence>
<evidence type="ECO:0000256" key="5">
    <source>
        <dbReference type="SAM" id="MobiDB-lite"/>
    </source>
</evidence>
<name>A0A9P8A0P4_MORAP</name>
<feature type="region of interest" description="Disordered" evidence="5">
    <location>
        <begin position="130"/>
        <end position="150"/>
    </location>
</feature>
<dbReference type="Pfam" id="PF00096">
    <property type="entry name" value="zf-C2H2"/>
    <property type="match status" value="1"/>
</dbReference>
<dbReference type="AlphaFoldDB" id="A0A9P8A0P4"/>